<dbReference type="Proteomes" id="UP000292087">
    <property type="component" value="Unassembled WGS sequence"/>
</dbReference>
<dbReference type="EMBL" id="SHMF01000002">
    <property type="protein sequence ID" value="TAA35286.1"/>
    <property type="molecule type" value="Genomic_DNA"/>
</dbReference>
<dbReference type="Pfam" id="PF19830">
    <property type="entry name" value="DUF6311"/>
    <property type="match status" value="1"/>
</dbReference>
<feature type="domain" description="DUF7024" evidence="2">
    <location>
        <begin position="575"/>
        <end position="687"/>
    </location>
</feature>
<organism evidence="4 5">
    <name type="scientific">Pseudoxanthomonas winnipegensis</name>
    <dbReference type="NCBI Taxonomy" id="2480810"/>
    <lineage>
        <taxon>Bacteria</taxon>
        <taxon>Pseudomonadati</taxon>
        <taxon>Pseudomonadota</taxon>
        <taxon>Gammaproteobacteria</taxon>
        <taxon>Lysobacterales</taxon>
        <taxon>Lysobacteraceae</taxon>
        <taxon>Pseudoxanthomonas</taxon>
    </lineage>
</organism>
<accession>A0A4Q8LTJ5</accession>
<dbReference type="RefSeq" id="WP_130523090.1">
    <property type="nucleotide sequence ID" value="NZ_SHLZ01000008.1"/>
</dbReference>
<dbReference type="AlphaFoldDB" id="A0A4Q8LTJ5"/>
<feature type="domain" description="DUF6311" evidence="1">
    <location>
        <begin position="21"/>
        <end position="412"/>
    </location>
</feature>
<evidence type="ECO:0000259" key="3">
    <source>
        <dbReference type="Pfam" id="PF25853"/>
    </source>
</evidence>
<evidence type="ECO:0000313" key="4">
    <source>
        <dbReference type="EMBL" id="TAA35286.1"/>
    </source>
</evidence>
<reference evidence="4 5" key="1">
    <citation type="submission" date="2019-02" db="EMBL/GenBank/DDBJ databases">
        <title>WGS of Pseudoxanthomonas species novum from clinical isolates.</title>
        <authorList>
            <person name="Bernier A.-M."/>
            <person name="Bernard K."/>
            <person name="Vachon A."/>
        </authorList>
    </citation>
    <scope>NUCLEOTIDE SEQUENCE [LARGE SCALE GENOMIC DNA]</scope>
    <source>
        <strain evidence="4 5">NML140781</strain>
    </source>
</reference>
<proteinExistence type="predicted"/>
<evidence type="ECO:0000259" key="2">
    <source>
        <dbReference type="Pfam" id="PF22895"/>
    </source>
</evidence>
<dbReference type="InterPro" id="IPR046278">
    <property type="entry name" value="DUF6311"/>
</dbReference>
<dbReference type="InterPro" id="IPR054288">
    <property type="entry name" value="DUF7024"/>
</dbReference>
<accession>A0A4V2KKX5</accession>
<dbReference type="Pfam" id="PF22895">
    <property type="entry name" value="DUF7024"/>
    <property type="match status" value="1"/>
</dbReference>
<evidence type="ECO:0000259" key="1">
    <source>
        <dbReference type="Pfam" id="PF19830"/>
    </source>
</evidence>
<name>A0A4Q8LTJ5_9GAMM</name>
<protein>
    <submittedName>
        <fullName evidence="4">Uncharacterized protein</fullName>
    </submittedName>
</protein>
<comment type="caution">
    <text evidence="4">The sequence shown here is derived from an EMBL/GenBank/DDBJ whole genome shotgun (WGS) entry which is preliminary data.</text>
</comment>
<dbReference type="Pfam" id="PF25853">
    <property type="entry name" value="DUF6311_C"/>
    <property type="match status" value="1"/>
</dbReference>
<evidence type="ECO:0000313" key="5">
    <source>
        <dbReference type="Proteomes" id="UP000292087"/>
    </source>
</evidence>
<feature type="domain" description="DUF6311" evidence="3">
    <location>
        <begin position="437"/>
        <end position="540"/>
    </location>
</feature>
<sequence length="696" mass="75773">MNESAVRGAPLSPLGKLIPVVIAVFALSLTVGGGVLAFGNIGWLQQGDTAQHYLGWAFYRLSPWGFPIGLNPDFGLELSSSIVFSDSIPLLAILFKPLSPWLPDNFQYFGLWVWICFILQATFGFRLAGLFSRSLVICSIACSFFVLAPIMLLRLGGHLALSAHFLILAMLFYSLKGNASEGRWARVLLVPCAALVHPYLLVMVLAIWLAGMLDRLRGRQASWQSAAAEVVVVMSLLLVVCWQAGYFAVSGGPTAWGYGFYRANVLSPFDSNGWSRLLPDIPSGEGEGEGFAYLGMGGLFLVLAAVVGAILDRGRRARRVLAGHMVLVIALLLMVVYSWSDQLGVGRFHFDTGYGRWLGGIKDTFRATGRFVWPAYYAVMLAAIAALASFFRLRVAIALLVTGLGLQLYDTSAGWRSLAHYRTEAGSAWQTPLSSPFWSAAASHYKKLRVIPPANMPPDWRELASYAVKAKMATDAVYLARIDQRGLERLALASEQMLASGRFDRDTLFVLDERSSQKVRGHLGSRDLLVRVDGHVVLAPDGRDCAACVGALPDTSSPDIVTGEAIVGAKGARLISGWSDLEQWGVWTDGRRAKIEFDAPLPGHFLLLIEGYGYGPNAGRQLLLHVGDATSEVTLPAQTGEMRVSVDNAKGARVIEFEIPSPTQPSALGSSKDNRHLGLALVKLRVEKIDYQELKE</sequence>
<dbReference type="InterPro" id="IPR058671">
    <property type="entry name" value="DUF6311_C"/>
</dbReference>
<gene>
    <name evidence="4" type="ORF">EA656_06165</name>
</gene>